<dbReference type="Pfam" id="PF09411">
    <property type="entry name" value="PagL"/>
    <property type="match status" value="1"/>
</dbReference>
<sequence>MRAFLIACLFMICSIQAQERSQTQLVPEALFGILSEPNEGFPATSLQTGFVLSYAKQHKDAGARWMEVLGRPTTGISIGISDFGNQDAIGQGYFVLPFIELKLNKGAEYKWTLHTGFGASYFPNTYDPETNALNRGISTHLNWSYRAFVYRYIHQWKIGLGYFHHSNGHSRIPNQGFNSFLFSVSRPIALRTKTDPAMDTKTTSAASTVRTKNYFYTVRAGLGVNTFGELRFKDKKEVYAFAADYGFIVNKTFMVSIGAYYRFYQHYYDVIQSDEPIITERYAYFKENAFSYASNYGIAAKAGIVLGHIGADLQLGVNIHKPFYKVDWELNEAEEGIYGTPYYKPGKLDAYYELKRSIMSRLGLTYYLFNTDKLPKTNVFIGAHLNANFGQAEFSEVSVGVMRRLD</sequence>
<gene>
    <name evidence="2" type="ORF">GCM10009117_00220</name>
</gene>
<organism evidence="2 3">
    <name type="scientific">Gangjinia marincola</name>
    <dbReference type="NCBI Taxonomy" id="578463"/>
    <lineage>
        <taxon>Bacteria</taxon>
        <taxon>Pseudomonadati</taxon>
        <taxon>Bacteroidota</taxon>
        <taxon>Flavobacteriia</taxon>
        <taxon>Flavobacteriales</taxon>
        <taxon>Flavobacteriaceae</taxon>
        <taxon>Gangjinia</taxon>
    </lineage>
</organism>
<evidence type="ECO:0000256" key="1">
    <source>
        <dbReference type="SAM" id="SignalP"/>
    </source>
</evidence>
<dbReference type="EMBL" id="BAAAFG010000001">
    <property type="protein sequence ID" value="GAA0870877.1"/>
    <property type="molecule type" value="Genomic_DNA"/>
</dbReference>
<keyword evidence="3" id="KW-1185">Reference proteome</keyword>
<reference evidence="2 3" key="1">
    <citation type="journal article" date="2019" name="Int. J. Syst. Evol. Microbiol.">
        <title>The Global Catalogue of Microorganisms (GCM) 10K type strain sequencing project: providing services to taxonomists for standard genome sequencing and annotation.</title>
        <authorList>
            <consortium name="The Broad Institute Genomics Platform"/>
            <consortium name="The Broad Institute Genome Sequencing Center for Infectious Disease"/>
            <person name="Wu L."/>
            <person name="Ma J."/>
        </authorList>
    </citation>
    <scope>NUCLEOTIDE SEQUENCE [LARGE SCALE GENOMIC DNA]</scope>
    <source>
        <strain evidence="2 3">JCM 16082</strain>
    </source>
</reference>
<dbReference type="Gene3D" id="2.40.160.20">
    <property type="match status" value="1"/>
</dbReference>
<evidence type="ECO:0000313" key="3">
    <source>
        <dbReference type="Proteomes" id="UP001500507"/>
    </source>
</evidence>
<comment type="caution">
    <text evidence="2">The sequence shown here is derived from an EMBL/GenBank/DDBJ whole genome shotgun (WGS) entry which is preliminary data.</text>
</comment>
<name>A0ABN1MCR7_9FLAO</name>
<dbReference type="RefSeq" id="WP_343762216.1">
    <property type="nucleotide sequence ID" value="NZ_BAAAFG010000001.1"/>
</dbReference>
<protein>
    <recommendedName>
        <fullName evidence="4">Deacylase</fullName>
    </recommendedName>
</protein>
<feature type="chain" id="PRO_5046889385" description="Deacylase" evidence="1">
    <location>
        <begin position="18"/>
        <end position="406"/>
    </location>
</feature>
<dbReference type="Proteomes" id="UP001500507">
    <property type="component" value="Unassembled WGS sequence"/>
</dbReference>
<feature type="signal peptide" evidence="1">
    <location>
        <begin position="1"/>
        <end position="17"/>
    </location>
</feature>
<keyword evidence="1" id="KW-0732">Signal</keyword>
<evidence type="ECO:0000313" key="2">
    <source>
        <dbReference type="EMBL" id="GAA0870877.1"/>
    </source>
</evidence>
<dbReference type="InterPro" id="IPR018550">
    <property type="entry name" value="Lipid-A_deacylase-rel"/>
</dbReference>
<evidence type="ECO:0008006" key="4">
    <source>
        <dbReference type="Google" id="ProtNLM"/>
    </source>
</evidence>
<proteinExistence type="predicted"/>
<accession>A0ABN1MCR7</accession>